<dbReference type="AlphaFoldDB" id="O02112"/>
<dbReference type="Proteomes" id="UP000001940">
    <property type="component" value="Chromosome II"/>
</dbReference>
<dbReference type="OrthoDB" id="5799218at2759"/>
<dbReference type="PANTHER" id="PTHR21503:SF8">
    <property type="entry name" value="F-BOX ASSOCIATED DOMAIN-CONTAINING PROTEIN-RELATED"/>
    <property type="match status" value="1"/>
</dbReference>
<dbReference type="EMBL" id="BX284602">
    <property type="protein sequence ID" value="CCD63940.2"/>
    <property type="molecule type" value="Genomic_DNA"/>
</dbReference>
<evidence type="ECO:0000313" key="4">
    <source>
        <dbReference type="WormBase" id="W08F4.10"/>
    </source>
</evidence>
<dbReference type="UCSC" id="W08F4.10">
    <property type="organism name" value="c. elegans"/>
</dbReference>
<dbReference type="WormBase" id="W08F4.10">
    <property type="protein sequence ID" value="CE51137"/>
    <property type="gene ID" value="WBGene00021099"/>
</dbReference>
<dbReference type="InParanoid" id="O02112"/>
<dbReference type="InterPro" id="IPR012885">
    <property type="entry name" value="F-box_Sdz-33"/>
</dbReference>
<evidence type="ECO:0000313" key="2">
    <source>
        <dbReference type="EMBL" id="CCD63940.2"/>
    </source>
</evidence>
<gene>
    <name evidence="2" type="ORF">CELE_W08F4.10</name>
    <name evidence="2 4" type="ORF">W08F4.10</name>
</gene>
<dbReference type="PIR" id="T34054">
    <property type="entry name" value="T34054"/>
</dbReference>
<protein>
    <submittedName>
        <fullName evidence="2">F-box associated domain-containing protein</fullName>
    </submittedName>
</protein>
<evidence type="ECO:0000313" key="3">
    <source>
        <dbReference type="Proteomes" id="UP000001940"/>
    </source>
</evidence>
<evidence type="ECO:0000259" key="1">
    <source>
        <dbReference type="Pfam" id="PF07735"/>
    </source>
</evidence>
<sequence>MEFILKNFDLKHGFSNHCLQATGFNHKLWANIQRLDVQAYSSLTLDKLRKMNCETIQFEYLSEFSGTHLNEFIRYWLDGNMPKLRRFQLNYCFEHWTDDLWNGLPHAQCNPKRRKRFFYDGLEVVDCSEGRDIERSDGILATILVESKVLYFLIWHDRFPVDVRALF</sequence>
<accession>O02112</accession>
<dbReference type="PANTHER" id="PTHR21503">
    <property type="entry name" value="F-BOX-CONTAINING HYPOTHETICAL PROTEIN C.ELEGANS"/>
    <property type="match status" value="1"/>
</dbReference>
<proteinExistence type="predicted"/>
<dbReference type="AGR" id="WB:WBGene00021099"/>
<name>O02112_CAEEL</name>
<dbReference type="KEGG" id="cel:CELE_W08F4.10"/>
<feature type="domain" description="Sdz-33 F-box" evidence="1">
    <location>
        <begin position="24"/>
        <end position="89"/>
    </location>
</feature>
<dbReference type="RefSeq" id="NP_493765.3">
    <property type="nucleotide sequence ID" value="NM_061364.3"/>
</dbReference>
<dbReference type="HOGENOM" id="CLU_2005943_0_0_1"/>
<dbReference type="Bgee" id="WBGene00021099">
    <property type="expression patterns" value="Expressed in adult organism and 1 other cell type or tissue"/>
</dbReference>
<organism evidence="2 3">
    <name type="scientific">Caenorhabditis elegans</name>
    <dbReference type="NCBI Taxonomy" id="6239"/>
    <lineage>
        <taxon>Eukaryota</taxon>
        <taxon>Metazoa</taxon>
        <taxon>Ecdysozoa</taxon>
        <taxon>Nematoda</taxon>
        <taxon>Chromadorea</taxon>
        <taxon>Rhabditida</taxon>
        <taxon>Rhabditina</taxon>
        <taxon>Rhabditomorpha</taxon>
        <taxon>Rhabditoidea</taxon>
        <taxon>Rhabditidae</taxon>
        <taxon>Peloderinae</taxon>
        <taxon>Caenorhabditis</taxon>
    </lineage>
</organism>
<keyword evidence="3" id="KW-1185">Reference proteome</keyword>
<dbReference type="GeneID" id="189302"/>
<dbReference type="CTD" id="189302"/>
<dbReference type="Pfam" id="PF07735">
    <property type="entry name" value="FBA_2"/>
    <property type="match status" value="1"/>
</dbReference>
<reference evidence="2 3" key="1">
    <citation type="journal article" date="1998" name="Science">
        <title>Genome sequence of the nematode C. elegans: a platform for investigating biology.</title>
        <authorList>
            <consortium name="The C. elegans sequencing consortium"/>
            <person name="Sulson J.E."/>
            <person name="Waterston R."/>
        </authorList>
    </citation>
    <scope>NUCLEOTIDE SEQUENCE [LARGE SCALE GENOMIC DNA]</scope>
    <source>
        <strain evidence="2 3">Bristol N2</strain>
    </source>
</reference>